<dbReference type="Proteomes" id="UP001140949">
    <property type="component" value="Unassembled WGS sequence"/>
</dbReference>
<sequence>MTPPLEHDYIGKGLAPAAAPAAESSSSSFSSSTVVSSSSSDLKTELHLGLSGSESPDRNHQQVNGSPSALLTLSISTPTTSRGFERASPTQASTPPSRPPNGFSSRNPIPPDLTQKPPLLQNPLRRSTITTTRRSWKLLLPCPPLQRHR</sequence>
<feature type="compositionally biased region" description="Low complexity" evidence="1">
    <location>
        <begin position="15"/>
        <end position="40"/>
    </location>
</feature>
<reference evidence="2" key="2">
    <citation type="submission" date="2023-04" db="EMBL/GenBank/DDBJ databases">
        <authorList>
            <person name="Bruccoleri R.E."/>
            <person name="Oakeley E.J."/>
            <person name="Faust A.-M."/>
            <person name="Dessus-Babus S."/>
            <person name="Altorfer M."/>
            <person name="Burckhardt D."/>
            <person name="Oertli M."/>
            <person name="Naumann U."/>
            <person name="Petersen F."/>
            <person name="Wong J."/>
        </authorList>
    </citation>
    <scope>NUCLEOTIDE SEQUENCE</scope>
    <source>
        <strain evidence="2">GSM-AAB239-AS_SAM_17_03QT</strain>
        <tissue evidence="2">Leaf</tissue>
    </source>
</reference>
<feature type="compositionally biased region" description="Low complexity" evidence="1">
    <location>
        <begin position="66"/>
        <end position="81"/>
    </location>
</feature>
<evidence type="ECO:0000313" key="2">
    <source>
        <dbReference type="EMBL" id="KAJ6820715.1"/>
    </source>
</evidence>
<feature type="region of interest" description="Disordered" evidence="1">
    <location>
        <begin position="1"/>
        <end position="135"/>
    </location>
</feature>
<name>A0AAX6FXB6_IRIPA</name>
<reference evidence="2" key="1">
    <citation type="journal article" date="2023" name="GigaByte">
        <title>Genome assembly of the bearded iris, Iris pallida Lam.</title>
        <authorList>
            <person name="Bruccoleri R.E."/>
            <person name="Oakeley E.J."/>
            <person name="Faust A.M.E."/>
            <person name="Altorfer M."/>
            <person name="Dessus-Babus S."/>
            <person name="Burckhardt D."/>
            <person name="Oertli M."/>
            <person name="Naumann U."/>
            <person name="Petersen F."/>
            <person name="Wong J."/>
        </authorList>
    </citation>
    <scope>NUCLEOTIDE SEQUENCE</scope>
    <source>
        <strain evidence="2">GSM-AAB239-AS_SAM_17_03QT</strain>
    </source>
</reference>
<comment type="caution">
    <text evidence="2">The sequence shown here is derived from an EMBL/GenBank/DDBJ whole genome shotgun (WGS) entry which is preliminary data.</text>
</comment>
<gene>
    <name evidence="2" type="ORF">M6B38_396370</name>
</gene>
<evidence type="ECO:0000313" key="3">
    <source>
        <dbReference type="Proteomes" id="UP001140949"/>
    </source>
</evidence>
<organism evidence="2 3">
    <name type="scientific">Iris pallida</name>
    <name type="common">Sweet iris</name>
    <dbReference type="NCBI Taxonomy" id="29817"/>
    <lineage>
        <taxon>Eukaryota</taxon>
        <taxon>Viridiplantae</taxon>
        <taxon>Streptophyta</taxon>
        <taxon>Embryophyta</taxon>
        <taxon>Tracheophyta</taxon>
        <taxon>Spermatophyta</taxon>
        <taxon>Magnoliopsida</taxon>
        <taxon>Liliopsida</taxon>
        <taxon>Asparagales</taxon>
        <taxon>Iridaceae</taxon>
        <taxon>Iridoideae</taxon>
        <taxon>Irideae</taxon>
        <taxon>Iris</taxon>
    </lineage>
</organism>
<dbReference type="EMBL" id="JANAVB010025241">
    <property type="protein sequence ID" value="KAJ6820715.1"/>
    <property type="molecule type" value="Genomic_DNA"/>
</dbReference>
<evidence type="ECO:0000256" key="1">
    <source>
        <dbReference type="SAM" id="MobiDB-lite"/>
    </source>
</evidence>
<dbReference type="AlphaFoldDB" id="A0AAX6FXB6"/>
<accession>A0AAX6FXB6</accession>
<proteinExistence type="predicted"/>
<keyword evidence="3" id="KW-1185">Reference proteome</keyword>
<protein>
    <submittedName>
        <fullName evidence="2">Auxin-responsive protein IAA17-like</fullName>
    </submittedName>
</protein>
<feature type="compositionally biased region" description="Basic and acidic residues" evidence="1">
    <location>
        <begin position="1"/>
        <end position="10"/>
    </location>
</feature>